<evidence type="ECO:0000313" key="6">
    <source>
        <dbReference type="Proteomes" id="UP000299084"/>
    </source>
</evidence>
<dbReference type="EMBL" id="JWIN03000018">
    <property type="protein sequence ID" value="KAB1263279.1"/>
    <property type="molecule type" value="Genomic_DNA"/>
</dbReference>
<feature type="region of interest" description="Disordered" evidence="3">
    <location>
        <begin position="912"/>
        <end position="931"/>
    </location>
</feature>
<feature type="compositionally biased region" description="Gly residues" evidence="3">
    <location>
        <begin position="105"/>
        <end position="116"/>
    </location>
</feature>
<dbReference type="SUPFAM" id="SSF55277">
    <property type="entry name" value="GYF domain"/>
    <property type="match status" value="1"/>
</dbReference>
<dbReference type="CDD" id="cd00072">
    <property type="entry name" value="GYF"/>
    <property type="match status" value="1"/>
</dbReference>
<feature type="region of interest" description="Disordered" evidence="3">
    <location>
        <begin position="104"/>
        <end position="367"/>
    </location>
</feature>
<sequence length="931" mass="102818">MAAETLNFGPEWLRALSSGGSVASPPPSPAMPKYKLADYRYGREEMLALYVKESKVPDELQDKEFAAVLQEEPLQPLALEPLTEEEQRNFSLSVNSVAVLRLMGKGAGPPLGGASRGRGSTRSRGRGRGDTCFYQRSIEESDGTFGRNPREIQRSQSWDDRGERRFEKSARRDGDGGPRSAGWREHGDRRRKFDFDLRGDRGGCGEEEGRGGGGSSHLRRCRGADGFDDDKDGLPEWCLDDEDEEMGTFDASGAFLPLKKGPKEPIPEEQELDFQGLEEEEEEPSEGLDEEGPEAGGKELTPLPPQEEKSSSPSPLPTLGPLWGAHGEGDDAVERDLPAAEGDDMRGMQLSPGVGSPPGPPGDLEDDEGLKHLQQEAEKLVASLQDSSLEEEQFTAAIQAQGLRHSAAATALPLSHGAARKWFYKDPQGEIQGPFTTQEMAEWFQAGYFSMALLVKRGCDEGFQPLGEVIKMWGRVPFAPGPSPPPLLGNMDQERLKKQQELAAAALYQQLQHQQFLQLVSRGGDQNLLPTMNRSLSVPDSGPLWDIHTSASSQSGGEASLWDIPINSSTQGPILEQLQLQHKFQERREVELRAKREEEERKRREEKRRQQQQQEEEELFRRKQVRQQELLLKLLQQQQAVAAVPVPPAPSSPPPLWAGLAKQGLSMKTLLELQLEGERQMHKQPPPREPSRAQAPNHRVQLGGLGAAPLNQWVSEAGPLWGGPDKSGGSSSLGLWEDTLKSSGSLARSLGLKNSRSSPSLSDSYSHLSGRPVRKKTEEEEKLLKLLQGIPRPQDGFTQWCEQMLHTLSTTGSLDVPMAVAILKEVESPYDVHDYIRSCLGDTLEAKEFAKQFLERRAKQKASQQRQQQQQEAWLSSSSLQTAFQTNHSTKLGPGEGSKAKRRALMLHSDPSILGYSLHGPSGEIESVDDY</sequence>
<feature type="domain" description="GYF" evidence="4">
    <location>
        <begin position="419"/>
        <end position="467"/>
    </location>
</feature>
<dbReference type="Proteomes" id="UP000299084">
    <property type="component" value="Unassembled WGS sequence"/>
</dbReference>
<evidence type="ECO:0000256" key="1">
    <source>
        <dbReference type="ARBA" id="ARBA00022553"/>
    </source>
</evidence>
<proteinExistence type="inferred from homology"/>
<comment type="similarity">
    <text evidence="2">Belongs to the GIGYF family.</text>
</comment>
<accession>A0A5N4CWQ0</accession>
<keyword evidence="1" id="KW-0597">Phosphoprotein</keyword>
<feature type="compositionally biased region" description="Acidic residues" evidence="3">
    <location>
        <begin position="267"/>
        <end position="293"/>
    </location>
</feature>
<dbReference type="InterPro" id="IPR003169">
    <property type="entry name" value="GYF"/>
</dbReference>
<gene>
    <name evidence="5" type="ORF">Cadr_000023669</name>
</gene>
<keyword evidence="6" id="KW-1185">Reference proteome</keyword>
<evidence type="ECO:0000259" key="4">
    <source>
        <dbReference type="PROSITE" id="PS50829"/>
    </source>
</evidence>
<dbReference type="EMBL" id="JWIN03000018">
    <property type="protein sequence ID" value="KAB1263283.1"/>
    <property type="molecule type" value="Genomic_DNA"/>
</dbReference>
<dbReference type="PANTHER" id="PTHR14445:SF37">
    <property type="entry name" value="GRB10-INTERACTING GYF PROTEIN 1"/>
    <property type="match status" value="1"/>
</dbReference>
<dbReference type="InterPro" id="IPR035445">
    <property type="entry name" value="GYF-like_dom_sf"/>
</dbReference>
<name>A0A5N4CWQ0_CAMDR</name>
<feature type="region of interest" description="Disordered" evidence="3">
    <location>
        <begin position="750"/>
        <end position="777"/>
    </location>
</feature>
<reference evidence="5 6" key="2">
    <citation type="journal article" date="2019" name="Mol. Ecol. Resour.">
        <title>Improving Illumina assemblies with Hi-C and long reads: an example with the North African dromedary.</title>
        <authorList>
            <person name="Elbers J.P."/>
            <person name="Rogers M.F."/>
            <person name="Perelman P.L."/>
            <person name="Proskuryakova A.A."/>
            <person name="Serdyukova N.A."/>
            <person name="Johnson W.E."/>
            <person name="Horin P."/>
            <person name="Corander J."/>
            <person name="Murphy D."/>
            <person name="Burger P.A."/>
        </authorList>
    </citation>
    <scope>NUCLEOTIDE SEQUENCE [LARGE SCALE GENOMIC DNA]</scope>
    <source>
        <strain evidence="5">Drom800</strain>
        <tissue evidence="5">Blood</tissue>
    </source>
</reference>
<dbReference type="PROSITE" id="PS50829">
    <property type="entry name" value="GYF"/>
    <property type="match status" value="1"/>
</dbReference>
<feature type="region of interest" description="Disordered" evidence="3">
    <location>
        <begin position="716"/>
        <end position="735"/>
    </location>
</feature>
<dbReference type="SMART" id="SM00444">
    <property type="entry name" value="GYF"/>
    <property type="match status" value="1"/>
</dbReference>
<organism evidence="5 6">
    <name type="scientific">Camelus dromedarius</name>
    <name type="common">Dromedary</name>
    <name type="synonym">Arabian camel</name>
    <dbReference type="NCBI Taxonomy" id="9838"/>
    <lineage>
        <taxon>Eukaryota</taxon>
        <taxon>Metazoa</taxon>
        <taxon>Chordata</taxon>
        <taxon>Craniata</taxon>
        <taxon>Vertebrata</taxon>
        <taxon>Euteleostomi</taxon>
        <taxon>Mammalia</taxon>
        <taxon>Eutheria</taxon>
        <taxon>Laurasiatheria</taxon>
        <taxon>Artiodactyla</taxon>
        <taxon>Tylopoda</taxon>
        <taxon>Camelidae</taxon>
        <taxon>Camelus</taxon>
    </lineage>
</organism>
<comment type="caution">
    <text evidence="5">The sequence shown here is derived from an EMBL/GenBank/DDBJ whole genome shotgun (WGS) entry which is preliminary data.</text>
</comment>
<evidence type="ECO:0000256" key="3">
    <source>
        <dbReference type="SAM" id="MobiDB-lite"/>
    </source>
</evidence>
<dbReference type="AlphaFoldDB" id="A0A5N4CWQ0"/>
<feature type="compositionally biased region" description="Acidic residues" evidence="3">
    <location>
        <begin position="238"/>
        <end position="247"/>
    </location>
</feature>
<reference evidence="5" key="1">
    <citation type="submission" date="2014-12" db="EMBL/GenBank/DDBJ databases">
        <authorList>
            <person name="Fitak R."/>
            <person name="Mohandesan E."/>
            <person name="Burger P.A."/>
            <person name="Jukka C."/>
        </authorList>
    </citation>
    <scope>NUCLEOTIDE SEQUENCE</scope>
    <source>
        <strain evidence="5">Drom800</strain>
        <tissue evidence="5">Blood</tissue>
    </source>
</reference>
<dbReference type="InterPro" id="IPR051640">
    <property type="entry name" value="GRB10-interact_GYF"/>
</dbReference>
<dbReference type="PANTHER" id="PTHR14445">
    <property type="entry name" value="GRB10 INTERACTING GYF PROTEIN"/>
    <property type="match status" value="1"/>
</dbReference>
<feature type="compositionally biased region" description="Low complexity" evidence="3">
    <location>
        <begin position="752"/>
        <end position="769"/>
    </location>
</feature>
<feature type="compositionally biased region" description="Basic and acidic residues" evidence="3">
    <location>
        <begin position="148"/>
        <end position="210"/>
    </location>
</feature>
<protein>
    <submittedName>
        <fullName evidence="5">GRB10-interacting GYF protein 1</fullName>
    </submittedName>
</protein>
<feature type="compositionally biased region" description="Low complexity" evidence="3">
    <location>
        <begin position="311"/>
        <end position="322"/>
    </location>
</feature>
<dbReference type="GO" id="GO:0048009">
    <property type="term" value="P:insulin-like growth factor receptor signaling pathway"/>
    <property type="evidence" value="ECO:0007669"/>
    <property type="project" value="TreeGrafter"/>
</dbReference>
<evidence type="ECO:0000256" key="2">
    <source>
        <dbReference type="ARBA" id="ARBA00038015"/>
    </source>
</evidence>
<evidence type="ECO:0000313" key="5">
    <source>
        <dbReference type="EMBL" id="KAB1263283.1"/>
    </source>
</evidence>
<dbReference type="EMBL" id="JWIN03000018">
    <property type="protein sequence ID" value="KAB1263277.1"/>
    <property type="molecule type" value="Genomic_DNA"/>
</dbReference>
<dbReference type="GO" id="GO:0005829">
    <property type="term" value="C:cytosol"/>
    <property type="evidence" value="ECO:0007669"/>
    <property type="project" value="TreeGrafter"/>
</dbReference>
<dbReference type="FunFam" id="3.30.1490.40:FF:000001">
    <property type="entry name" value="GRB10-interacting GYF protein 2 isoform X1"/>
    <property type="match status" value="1"/>
</dbReference>
<feature type="compositionally biased region" description="Basic and acidic residues" evidence="3">
    <location>
        <begin position="595"/>
        <end position="609"/>
    </location>
</feature>
<dbReference type="Gene3D" id="3.30.1490.40">
    <property type="match status" value="1"/>
</dbReference>
<feature type="region of interest" description="Disordered" evidence="3">
    <location>
        <begin position="595"/>
        <end position="619"/>
    </location>
</feature>
<feature type="compositionally biased region" description="Basic and acidic residues" evidence="3">
    <location>
        <begin position="327"/>
        <end position="346"/>
    </location>
</feature>
<dbReference type="Pfam" id="PF02213">
    <property type="entry name" value="GYF"/>
    <property type="match status" value="1"/>
</dbReference>